<evidence type="ECO:0000256" key="5">
    <source>
        <dbReference type="SAM" id="SignalP"/>
    </source>
</evidence>
<name>A0A251X422_9GAMM</name>
<sequence>MMNRYVKKMAVATGLMFTVLTGALWAHGNVTPQKVDITGLEPLLGDQWVEQNPYYGNAKAVQIGEGAYAQNCAMCHGMGAVSGGIAPDLRATFADLVENPDEPEGKYEIPDGDELFASRVVNGVVRNGAVYMPAMADKISQEALWSIWAFVSTLCSPDQVDADNDECAEVGDTKLKVKSHLVHLYQK</sequence>
<proteinExistence type="predicted"/>
<comment type="caution">
    <text evidence="7">The sequence shown here is derived from an EMBL/GenBank/DDBJ whole genome shotgun (WGS) entry which is preliminary data.</text>
</comment>
<dbReference type="InterPro" id="IPR009056">
    <property type="entry name" value="Cyt_c-like_dom"/>
</dbReference>
<dbReference type="RefSeq" id="WP_086489047.1">
    <property type="nucleotide sequence ID" value="NZ_MSLT01000023.1"/>
</dbReference>
<keyword evidence="3 4" id="KW-0408">Iron</keyword>
<keyword evidence="5" id="KW-0732">Signal</keyword>
<dbReference type="Proteomes" id="UP000194798">
    <property type="component" value="Unassembled WGS sequence"/>
</dbReference>
<keyword evidence="8" id="KW-1185">Reference proteome</keyword>
<dbReference type="GO" id="GO:0020037">
    <property type="term" value="F:heme binding"/>
    <property type="evidence" value="ECO:0007669"/>
    <property type="project" value="InterPro"/>
</dbReference>
<evidence type="ECO:0000256" key="3">
    <source>
        <dbReference type="ARBA" id="ARBA00023004"/>
    </source>
</evidence>
<keyword evidence="2 4" id="KW-0479">Metal-binding</keyword>
<dbReference type="Pfam" id="PF13442">
    <property type="entry name" value="Cytochrome_CBB3"/>
    <property type="match status" value="1"/>
</dbReference>
<evidence type="ECO:0000313" key="7">
    <source>
        <dbReference type="EMBL" id="OUD12136.1"/>
    </source>
</evidence>
<dbReference type="OrthoDB" id="9797504at2"/>
<evidence type="ECO:0000256" key="1">
    <source>
        <dbReference type="ARBA" id="ARBA00022617"/>
    </source>
</evidence>
<evidence type="ECO:0000256" key="4">
    <source>
        <dbReference type="PROSITE-ProRule" id="PRU00433"/>
    </source>
</evidence>
<dbReference type="SUPFAM" id="SSF46626">
    <property type="entry name" value="Cytochrome c"/>
    <property type="match status" value="1"/>
</dbReference>
<protein>
    <submittedName>
        <fullName evidence="7">Cytochrome c-550 PedF</fullName>
    </submittedName>
</protein>
<dbReference type="AlphaFoldDB" id="A0A251X422"/>
<evidence type="ECO:0000256" key="2">
    <source>
        <dbReference type="ARBA" id="ARBA00022723"/>
    </source>
</evidence>
<accession>A0A251X422</accession>
<feature type="domain" description="Cytochrome c" evidence="6">
    <location>
        <begin position="59"/>
        <end position="155"/>
    </location>
</feature>
<organism evidence="7 8">
    <name type="scientific">Thioflexithrix psekupsensis</name>
    <dbReference type="NCBI Taxonomy" id="1570016"/>
    <lineage>
        <taxon>Bacteria</taxon>
        <taxon>Pseudomonadati</taxon>
        <taxon>Pseudomonadota</taxon>
        <taxon>Gammaproteobacteria</taxon>
        <taxon>Thiotrichales</taxon>
        <taxon>Thioflexithrix</taxon>
    </lineage>
</organism>
<dbReference type="NCBIfam" id="TIGR04494">
    <property type="entry name" value="c550_PedF"/>
    <property type="match status" value="1"/>
</dbReference>
<reference evidence="7 8" key="1">
    <citation type="submission" date="2016-12" db="EMBL/GenBank/DDBJ databases">
        <title>Thioflexothrix psekupsii D3 genome sequencing and assembly.</title>
        <authorList>
            <person name="Fomenkov A."/>
            <person name="Vincze T."/>
            <person name="Grabovich M."/>
            <person name="Anton B.P."/>
            <person name="Dubinina G."/>
            <person name="Orlova M."/>
            <person name="Belousova E."/>
            <person name="Roberts R.J."/>
        </authorList>
    </citation>
    <scope>NUCLEOTIDE SEQUENCE [LARGE SCALE GENOMIC DNA]</scope>
    <source>
        <strain evidence="7">D3</strain>
    </source>
</reference>
<dbReference type="GO" id="GO:0009055">
    <property type="term" value="F:electron transfer activity"/>
    <property type="evidence" value="ECO:0007669"/>
    <property type="project" value="InterPro"/>
</dbReference>
<evidence type="ECO:0000259" key="6">
    <source>
        <dbReference type="PROSITE" id="PS51007"/>
    </source>
</evidence>
<evidence type="ECO:0000313" key="8">
    <source>
        <dbReference type="Proteomes" id="UP000194798"/>
    </source>
</evidence>
<dbReference type="Gene3D" id="1.10.760.10">
    <property type="entry name" value="Cytochrome c-like domain"/>
    <property type="match status" value="1"/>
</dbReference>
<feature type="chain" id="PRO_5012445442" evidence="5">
    <location>
        <begin position="27"/>
        <end position="187"/>
    </location>
</feature>
<keyword evidence="1 4" id="KW-0349">Heme</keyword>
<dbReference type="InterPro" id="IPR036909">
    <property type="entry name" value="Cyt_c-like_dom_sf"/>
</dbReference>
<dbReference type="PROSITE" id="PS51007">
    <property type="entry name" value="CYTC"/>
    <property type="match status" value="1"/>
</dbReference>
<dbReference type="EMBL" id="MSLT01000023">
    <property type="protein sequence ID" value="OUD12136.1"/>
    <property type="molecule type" value="Genomic_DNA"/>
</dbReference>
<feature type="signal peptide" evidence="5">
    <location>
        <begin position="1"/>
        <end position="26"/>
    </location>
</feature>
<dbReference type="InterPro" id="IPR030991">
    <property type="entry name" value="c550_proteobact"/>
</dbReference>
<dbReference type="GO" id="GO:0046872">
    <property type="term" value="F:metal ion binding"/>
    <property type="evidence" value="ECO:0007669"/>
    <property type="project" value="UniProtKB-KW"/>
</dbReference>
<gene>
    <name evidence="7" type="ORF">TPSD3_13490</name>
</gene>